<evidence type="ECO:0000313" key="1">
    <source>
        <dbReference type="EMBL" id="UPV79741.1"/>
    </source>
</evidence>
<sequence>MSGRKSIAQMTSTQTVVMISIGTIIVQLSLNLYDCSSLYGMASSEV</sequence>
<dbReference type="Proteomes" id="UP000830837">
    <property type="component" value="Chromosome"/>
</dbReference>
<reference evidence="1" key="1">
    <citation type="submission" date="2022-04" db="EMBL/GenBank/DDBJ databases">
        <title>Complete genome of Bacillus.</title>
        <authorList>
            <person name="Kong X."/>
            <person name="Hou M."/>
        </authorList>
    </citation>
    <scope>NUCLEOTIDE SEQUENCE</scope>
    <source>
        <strain evidence="1">A78.1</strain>
    </source>
</reference>
<name>A0ACD4A0M4_9BACI</name>
<protein>
    <submittedName>
        <fullName evidence="1">Uncharacterized protein</fullName>
    </submittedName>
</protein>
<organism evidence="1 2">
    <name type="scientific">Bacillus rugosus</name>
    <dbReference type="NCBI Taxonomy" id="2715209"/>
    <lineage>
        <taxon>Bacteria</taxon>
        <taxon>Bacillati</taxon>
        <taxon>Bacillota</taxon>
        <taxon>Bacilli</taxon>
        <taxon>Bacillales</taxon>
        <taxon>Bacillaceae</taxon>
        <taxon>Bacillus</taxon>
    </lineage>
</organism>
<proteinExistence type="predicted"/>
<dbReference type="EMBL" id="CP096590">
    <property type="protein sequence ID" value="UPV79741.1"/>
    <property type="molecule type" value="Genomic_DNA"/>
</dbReference>
<keyword evidence="2" id="KW-1185">Reference proteome</keyword>
<gene>
    <name evidence="1" type="ORF">M0696_03095</name>
</gene>
<accession>A0ACD4A0M4</accession>
<evidence type="ECO:0000313" key="2">
    <source>
        <dbReference type="Proteomes" id="UP000830837"/>
    </source>
</evidence>